<sequence length="167" mass="18206">AGAVAVRRLAHRPGDLRAGPSVRVVSGESQFPAVTHGVYARGHRRLRPQRGGERACPLRVSRQTRPLVPVYHQPDGLAHRAGANHLFARHAAPPDRLAPGFDFGLPDLYAADCRLALLGSVLDGAQRTRRSGLCRRPGPIRNVFSRRPAARAPRHRGVGHLVVYLLV</sequence>
<dbReference type="EMBL" id="CADCWP010000175">
    <property type="protein sequence ID" value="CAA9575191.1"/>
    <property type="molecule type" value="Genomic_DNA"/>
</dbReference>
<reference evidence="1" key="1">
    <citation type="submission" date="2020-02" db="EMBL/GenBank/DDBJ databases">
        <authorList>
            <person name="Meier V. D."/>
        </authorList>
    </citation>
    <scope>NUCLEOTIDE SEQUENCE</scope>
    <source>
        <strain evidence="1">AVDCRST_MAG86</strain>
    </source>
</reference>
<organism evidence="1">
    <name type="scientific">uncultured Truepera sp</name>
    <dbReference type="NCBI Taxonomy" id="543023"/>
    <lineage>
        <taxon>Bacteria</taxon>
        <taxon>Thermotogati</taxon>
        <taxon>Deinococcota</taxon>
        <taxon>Deinococci</taxon>
        <taxon>Trueperales</taxon>
        <taxon>Trueperaceae</taxon>
        <taxon>Truepera</taxon>
        <taxon>environmental samples</taxon>
    </lineage>
</organism>
<feature type="non-terminal residue" evidence="1">
    <location>
        <position position="167"/>
    </location>
</feature>
<proteinExistence type="predicted"/>
<dbReference type="AlphaFoldDB" id="A0A6J4VCJ3"/>
<feature type="non-terminal residue" evidence="1">
    <location>
        <position position="1"/>
    </location>
</feature>
<gene>
    <name evidence="1" type="ORF">AVDCRST_MAG86-2178</name>
</gene>
<protein>
    <submittedName>
        <fullName evidence="1">Uncharacterized protein</fullName>
    </submittedName>
</protein>
<name>A0A6J4VCJ3_9DEIN</name>
<evidence type="ECO:0000313" key="1">
    <source>
        <dbReference type="EMBL" id="CAA9575191.1"/>
    </source>
</evidence>
<accession>A0A6J4VCJ3</accession>